<dbReference type="Proteomes" id="UP001341135">
    <property type="component" value="Chromosome"/>
</dbReference>
<accession>A0ABM8IYH2</accession>
<evidence type="ECO:0008006" key="3">
    <source>
        <dbReference type="Google" id="ProtNLM"/>
    </source>
</evidence>
<proteinExistence type="predicted"/>
<sequence length="267" mass="27777">MGSKALATVKRSAVLDVAAPCDRVIRLLAARDPASFVAGAARLTGKGERRGIIVLTFASSQYDSLRVEVETSAGIDRVEFILRGDMHGVVRATGVTRGSGCRLYLEAEAEGKLIEEYGGEALSRIINRIIVSLVSVFPATLQPRVPGGKLGDYFVELLELVNLAQGGGARLTGRLRSVAIDLSKGSVLDSEGLKEEEAVVFARALSDAFARLVEALDAVGGGDVARLVVSSDKGLVVANIAGSISVVTLLQRAGGEGEATGLGEEAS</sequence>
<reference evidence="1 2" key="1">
    <citation type="submission" date="2023-09" db="EMBL/GenBank/DDBJ databases">
        <title>Pyrofollis japonicus gen. nov. sp. nov., a novel member of the family Pyrodictiaceae isolated from the Iheya North hydrothermal field.</title>
        <authorList>
            <person name="Miyazaki U."/>
            <person name="Sanari M."/>
            <person name="Tame A."/>
            <person name="Kitajima M."/>
            <person name="Okamoto A."/>
            <person name="Sawayama S."/>
            <person name="Miyazaki J."/>
            <person name="Takai K."/>
            <person name="Nakagawa S."/>
        </authorList>
    </citation>
    <scope>NUCLEOTIDE SEQUENCE [LARGE SCALE GENOMIC DNA]</scope>
    <source>
        <strain evidence="1 2">AV2</strain>
    </source>
</reference>
<name>A0ABM8IYH2_9CREN</name>
<protein>
    <recommendedName>
        <fullName evidence="3">Roadblock/LAMTOR2 domain-containing protein</fullName>
    </recommendedName>
</protein>
<dbReference type="EMBL" id="AP028907">
    <property type="protein sequence ID" value="BES81142.1"/>
    <property type="molecule type" value="Genomic_DNA"/>
</dbReference>
<organism evidence="1 2">
    <name type="scientific">Pyrodictium abyssi</name>
    <dbReference type="NCBI Taxonomy" id="54256"/>
    <lineage>
        <taxon>Archaea</taxon>
        <taxon>Thermoproteota</taxon>
        <taxon>Thermoprotei</taxon>
        <taxon>Desulfurococcales</taxon>
        <taxon>Pyrodictiaceae</taxon>
        <taxon>Pyrodictium</taxon>
    </lineage>
</organism>
<evidence type="ECO:0000313" key="2">
    <source>
        <dbReference type="Proteomes" id="UP001341135"/>
    </source>
</evidence>
<evidence type="ECO:0000313" key="1">
    <source>
        <dbReference type="EMBL" id="BES81142.1"/>
    </source>
</evidence>
<keyword evidence="2" id="KW-1185">Reference proteome</keyword>
<gene>
    <name evidence="1" type="ORF">PABY_07090</name>
</gene>